<reference evidence="3" key="2">
    <citation type="submission" date="2021-04" db="EMBL/GenBank/DDBJ databases">
        <authorList>
            <person name="Gilroy R."/>
        </authorList>
    </citation>
    <scope>NUCLEOTIDE SEQUENCE</scope>
    <source>
        <strain evidence="3">ChiGjej6B6-1540</strain>
    </source>
</reference>
<evidence type="ECO:0000313" key="4">
    <source>
        <dbReference type="Proteomes" id="UP000824192"/>
    </source>
</evidence>
<dbReference type="Proteomes" id="UP000824192">
    <property type="component" value="Unassembled WGS sequence"/>
</dbReference>
<sequence length="171" mass="19320">MDRKPRRLPNQAKEELPLNSEHENQTCGDNYGTLPGCAPLAVPYVPFQQTGAQRYTRQEALNNGTLFPGLNLPFYLKPEARNVVNGPLAELQALEFVLSELGQYLDTHQDDSEAFALFRQYAAMEQDARKKYEAEHGPLLQRSAANHSRYNWLDDPWPWNMAEESGKGGNG</sequence>
<dbReference type="EMBL" id="DXGA01000178">
    <property type="protein sequence ID" value="HIW94533.1"/>
    <property type="molecule type" value="Genomic_DNA"/>
</dbReference>
<feature type="compositionally biased region" description="Basic and acidic residues" evidence="1">
    <location>
        <begin position="12"/>
        <end position="24"/>
    </location>
</feature>
<dbReference type="Pfam" id="PF12652">
    <property type="entry name" value="CotJB"/>
    <property type="match status" value="1"/>
</dbReference>
<protein>
    <submittedName>
        <fullName evidence="3">Spore coat protein CotJB</fullName>
    </submittedName>
</protein>
<evidence type="ECO:0000256" key="1">
    <source>
        <dbReference type="SAM" id="MobiDB-lite"/>
    </source>
</evidence>
<keyword evidence="3" id="KW-0946">Virion</keyword>
<feature type="region of interest" description="Disordered" evidence="1">
    <location>
        <begin position="1"/>
        <end position="24"/>
    </location>
</feature>
<comment type="caution">
    <text evidence="3">The sequence shown here is derived from an EMBL/GenBank/DDBJ whole genome shotgun (WGS) entry which is preliminary data.</text>
</comment>
<accession>A0A9D1RUL4</accession>
<feature type="domain" description="Protein CotJB" evidence="2">
    <location>
        <begin position="88"/>
        <end position="160"/>
    </location>
</feature>
<dbReference type="InterPro" id="IPR024207">
    <property type="entry name" value="CotJB_dom"/>
</dbReference>
<reference evidence="3" key="1">
    <citation type="journal article" date="2021" name="PeerJ">
        <title>Extensive microbial diversity within the chicken gut microbiome revealed by metagenomics and culture.</title>
        <authorList>
            <person name="Gilroy R."/>
            <person name="Ravi A."/>
            <person name="Getino M."/>
            <person name="Pursley I."/>
            <person name="Horton D.L."/>
            <person name="Alikhan N.F."/>
            <person name="Baker D."/>
            <person name="Gharbi K."/>
            <person name="Hall N."/>
            <person name="Watson M."/>
            <person name="Adriaenssens E.M."/>
            <person name="Foster-Nyarko E."/>
            <person name="Jarju S."/>
            <person name="Secka A."/>
            <person name="Antonio M."/>
            <person name="Oren A."/>
            <person name="Chaudhuri R.R."/>
            <person name="La Ragione R."/>
            <person name="Hildebrand F."/>
            <person name="Pallen M.J."/>
        </authorList>
    </citation>
    <scope>NUCLEOTIDE SEQUENCE</scope>
    <source>
        <strain evidence="3">ChiGjej6B6-1540</strain>
    </source>
</reference>
<keyword evidence="3" id="KW-0167">Capsid protein</keyword>
<evidence type="ECO:0000313" key="3">
    <source>
        <dbReference type="EMBL" id="HIW94533.1"/>
    </source>
</evidence>
<name>A0A9D1RUL4_9FIRM</name>
<dbReference type="AlphaFoldDB" id="A0A9D1RUL4"/>
<evidence type="ECO:0000259" key="2">
    <source>
        <dbReference type="Pfam" id="PF12652"/>
    </source>
</evidence>
<dbReference type="InterPro" id="IPR020256">
    <property type="entry name" value="Spore_coat_CotJA"/>
</dbReference>
<organism evidence="3 4">
    <name type="scientific">Candidatus Flavonifractor merdipullorum</name>
    <dbReference type="NCBI Taxonomy" id="2838590"/>
    <lineage>
        <taxon>Bacteria</taxon>
        <taxon>Bacillati</taxon>
        <taxon>Bacillota</taxon>
        <taxon>Clostridia</taxon>
        <taxon>Eubacteriales</taxon>
        <taxon>Oscillospiraceae</taxon>
        <taxon>Flavonifractor</taxon>
    </lineage>
</organism>
<proteinExistence type="predicted"/>
<gene>
    <name evidence="3" type="ORF">H9868_08370</name>
</gene>
<dbReference type="Pfam" id="PF11007">
    <property type="entry name" value="CotJA"/>
    <property type="match status" value="1"/>
</dbReference>